<evidence type="ECO:0000313" key="2">
    <source>
        <dbReference type="EMBL" id="OOS20607.1"/>
    </source>
</evidence>
<feature type="domain" description="Glycosyltransferase 2-like" evidence="1">
    <location>
        <begin position="96"/>
        <end position="215"/>
    </location>
</feature>
<gene>
    <name evidence="2" type="ORF">B0682_05520</name>
</gene>
<dbReference type="PANTHER" id="PTHR22916">
    <property type="entry name" value="GLYCOSYLTRANSFERASE"/>
    <property type="match status" value="1"/>
</dbReference>
<dbReference type="EMBL" id="MUYT01000007">
    <property type="protein sequence ID" value="OOS20607.1"/>
    <property type="molecule type" value="Genomic_DNA"/>
</dbReference>
<keyword evidence="3" id="KW-1185">Reference proteome</keyword>
<name>A0A1T0CE31_9GAMM</name>
<dbReference type="Proteomes" id="UP000191094">
    <property type="component" value="Unassembled WGS sequence"/>
</dbReference>
<reference evidence="2 3" key="1">
    <citation type="submission" date="2017-02" db="EMBL/GenBank/DDBJ databases">
        <title>Draft genome sequence of Moraxella lincolnii CCUG 9405T type strain.</title>
        <authorList>
            <person name="Salva-Serra F."/>
            <person name="Engstrom-Jakobsson H."/>
            <person name="Thorell K."/>
            <person name="Jaen-Luchoro D."/>
            <person name="Gonzales-Siles L."/>
            <person name="Karlsson R."/>
            <person name="Yazdan S."/>
            <person name="Boulund F."/>
            <person name="Johnning A."/>
            <person name="Engstrand L."/>
            <person name="Kristiansson E."/>
            <person name="Moore E."/>
        </authorList>
    </citation>
    <scope>NUCLEOTIDE SEQUENCE [LARGE SCALE GENOMIC DNA]</scope>
    <source>
        <strain evidence="2 3">CCUG 9405</strain>
    </source>
</reference>
<dbReference type="InterPro" id="IPR029044">
    <property type="entry name" value="Nucleotide-diphossugar_trans"/>
</dbReference>
<dbReference type="Gene3D" id="3.90.550.10">
    <property type="entry name" value="Spore Coat Polysaccharide Biosynthesis Protein SpsA, Chain A"/>
    <property type="match status" value="1"/>
</dbReference>
<dbReference type="SUPFAM" id="SSF53448">
    <property type="entry name" value="Nucleotide-diphospho-sugar transferases"/>
    <property type="match status" value="2"/>
</dbReference>
<evidence type="ECO:0000259" key="1">
    <source>
        <dbReference type="Pfam" id="PF00535"/>
    </source>
</evidence>
<dbReference type="STRING" id="90241.B0682_05520"/>
<dbReference type="OrthoDB" id="8742915at2"/>
<organism evidence="2 3">
    <name type="scientific">Lwoffella lincolnii</name>
    <dbReference type="NCBI Taxonomy" id="90241"/>
    <lineage>
        <taxon>Bacteria</taxon>
        <taxon>Pseudomonadati</taxon>
        <taxon>Pseudomonadota</taxon>
        <taxon>Gammaproteobacteria</taxon>
        <taxon>Moraxellales</taxon>
        <taxon>Moraxellaceae</taxon>
        <taxon>Lwoffella</taxon>
    </lineage>
</organism>
<evidence type="ECO:0000313" key="3">
    <source>
        <dbReference type="Proteomes" id="UP000191094"/>
    </source>
</evidence>
<sequence length="620" mass="71633">MNFSDAKKLYDDGKYDQALEAYRKIGTILGDKVVEFNINKCLDKIHEDEKNINVNTISANTISAEYEKKNTVFNLIQQVNDYYKSLPKFQSNTLVSVIMTSHNSEQYIESAVNSLLDQSYQNIEIIIVDDYSQDNTIKILHRLSTTHKKVRYLQLNNNLGTYFAKNLGILHAKGDVIFFHDSDDVCHRNRIEISLQALENNPNKIAVRTAYARIDPISCNIIKVDEYDYKLGLITLGIKRSVFNKIGFFNCTTKASDDEFYNRMKSYYKKQNIIDISQPLYFNTMRAGSLISDMIEMDEKQGGGGGGFFQKYSKSRSDYIKTFTQHQKSSMTKFVNTFVFPVIRDVLPVYEDMTKLANPTIPVYINICSIPQRESKLKRVIGSLINQCDQIYVYLDGYAKIPDFLNHSKITVNQSTKKGILRDNGKFIMLEKLAASNKDAYYFAVDDDIIYPLDYVNTMIKKLNYYDDKVVIGIHGMTLPKDLDRYFSSRRKVFSFYKSLESDKLVHVLGTGTIAFNTKLFHGFQLNSFACTGMSDIFFAIECKKRHLAQIAIMRHDRWLQEMEKDTSTLFEEFKLNDSTQTNLAHKYRLNEYIDYGELNFSSALLEKLPKIPILLFYDS</sequence>
<dbReference type="PANTHER" id="PTHR22916:SF3">
    <property type="entry name" value="UDP-GLCNAC:BETAGAL BETA-1,3-N-ACETYLGLUCOSAMINYLTRANSFERASE-LIKE PROTEIN 1"/>
    <property type="match status" value="1"/>
</dbReference>
<comment type="caution">
    <text evidence="2">The sequence shown here is derived from an EMBL/GenBank/DDBJ whole genome shotgun (WGS) entry which is preliminary data.</text>
</comment>
<dbReference type="AlphaFoldDB" id="A0A1T0CE31"/>
<dbReference type="InterPro" id="IPR001173">
    <property type="entry name" value="Glyco_trans_2-like"/>
</dbReference>
<accession>A0A1T0CE31</accession>
<proteinExistence type="predicted"/>
<dbReference type="GO" id="GO:0016758">
    <property type="term" value="F:hexosyltransferase activity"/>
    <property type="evidence" value="ECO:0007669"/>
    <property type="project" value="UniProtKB-ARBA"/>
</dbReference>
<dbReference type="Pfam" id="PF00535">
    <property type="entry name" value="Glycos_transf_2"/>
    <property type="match status" value="1"/>
</dbReference>
<protein>
    <recommendedName>
        <fullName evidence="1">Glycosyltransferase 2-like domain-containing protein</fullName>
    </recommendedName>
</protein>
<dbReference type="CDD" id="cd00761">
    <property type="entry name" value="Glyco_tranf_GTA_type"/>
    <property type="match status" value="1"/>
</dbReference>
<dbReference type="RefSeq" id="WP_078307259.1">
    <property type="nucleotide sequence ID" value="NZ_MUYT01000007.1"/>
</dbReference>